<accession>A0A8K0QXT2</accession>
<reference evidence="3" key="1">
    <citation type="journal article" date="2021" name="Nat. Commun.">
        <title>Genetic determinants of endophytism in the Arabidopsis root mycobiome.</title>
        <authorList>
            <person name="Mesny F."/>
            <person name="Miyauchi S."/>
            <person name="Thiergart T."/>
            <person name="Pickel B."/>
            <person name="Atanasova L."/>
            <person name="Karlsson M."/>
            <person name="Huettel B."/>
            <person name="Barry K.W."/>
            <person name="Haridas S."/>
            <person name="Chen C."/>
            <person name="Bauer D."/>
            <person name="Andreopoulos W."/>
            <person name="Pangilinan J."/>
            <person name="LaButti K."/>
            <person name="Riley R."/>
            <person name="Lipzen A."/>
            <person name="Clum A."/>
            <person name="Drula E."/>
            <person name="Henrissat B."/>
            <person name="Kohler A."/>
            <person name="Grigoriev I.V."/>
            <person name="Martin F.M."/>
            <person name="Hacquard S."/>
        </authorList>
    </citation>
    <scope>NUCLEOTIDE SEQUENCE</scope>
    <source>
        <strain evidence="3">MPI-SDFR-AT-0120</strain>
    </source>
</reference>
<keyword evidence="2" id="KW-0732">Signal</keyword>
<protein>
    <submittedName>
        <fullName evidence="3">Uncharacterized protein</fullName>
    </submittedName>
</protein>
<proteinExistence type="predicted"/>
<sequence length="396" mass="44177">MHHTRFLAISIFTSQLVSSLSINRRNTPDTRDVVTTPDEVVYLADCMKYSAGNSSHPESVGSLLIYHPQFDTSRDFPQSQWYDADEPSPPKAQSTSTTSQQIDWPQGKSEDPITGTFASLGRNFSVHGLGTQGNPDTNATGMATLGDQAMRCYAQTTTLQSSFNGAKYKCHAPYYCTRESRQIRRTLFQISKQTVAVQILGEPQQPRDPRIEGIADLVYYWLQSAGSDAQNGVTEYVIDAAWQRELGIQPLHSIRIDVQDENRKNDPKYDEARKVHVANHLRSTLMPIILGTLKFERKEYAAKTMDVWSAQFPAHIQVQEQIAHQSRLDWKVADVFDINIVSKKHPECKADEAWAKVLADMVALGRGDVKRGYSALLSGLGEVSGGVHDATCLASW</sequence>
<feature type="chain" id="PRO_5035423265" evidence="2">
    <location>
        <begin position="20"/>
        <end position="396"/>
    </location>
</feature>
<dbReference type="EMBL" id="JAGMVJ010000018">
    <property type="protein sequence ID" value="KAH7077329.1"/>
    <property type="molecule type" value="Genomic_DNA"/>
</dbReference>
<dbReference type="OrthoDB" id="3723879at2759"/>
<dbReference type="AlphaFoldDB" id="A0A8K0QXT2"/>
<comment type="caution">
    <text evidence="3">The sequence shown here is derived from an EMBL/GenBank/DDBJ whole genome shotgun (WGS) entry which is preliminary data.</text>
</comment>
<organism evidence="3 4">
    <name type="scientific">Paraphoma chrysanthemicola</name>
    <dbReference type="NCBI Taxonomy" id="798071"/>
    <lineage>
        <taxon>Eukaryota</taxon>
        <taxon>Fungi</taxon>
        <taxon>Dikarya</taxon>
        <taxon>Ascomycota</taxon>
        <taxon>Pezizomycotina</taxon>
        <taxon>Dothideomycetes</taxon>
        <taxon>Pleosporomycetidae</taxon>
        <taxon>Pleosporales</taxon>
        <taxon>Pleosporineae</taxon>
        <taxon>Phaeosphaeriaceae</taxon>
        <taxon>Paraphoma</taxon>
    </lineage>
</organism>
<gene>
    <name evidence="3" type="ORF">FB567DRAFT_535042</name>
</gene>
<dbReference type="Proteomes" id="UP000813461">
    <property type="component" value="Unassembled WGS sequence"/>
</dbReference>
<name>A0A8K0QXT2_9PLEO</name>
<evidence type="ECO:0000256" key="1">
    <source>
        <dbReference type="SAM" id="MobiDB-lite"/>
    </source>
</evidence>
<feature type="compositionally biased region" description="Polar residues" evidence="1">
    <location>
        <begin position="91"/>
        <end position="103"/>
    </location>
</feature>
<evidence type="ECO:0000313" key="4">
    <source>
        <dbReference type="Proteomes" id="UP000813461"/>
    </source>
</evidence>
<feature type="region of interest" description="Disordered" evidence="1">
    <location>
        <begin position="76"/>
        <end position="113"/>
    </location>
</feature>
<keyword evidence="4" id="KW-1185">Reference proteome</keyword>
<feature type="signal peptide" evidence="2">
    <location>
        <begin position="1"/>
        <end position="19"/>
    </location>
</feature>
<evidence type="ECO:0000256" key="2">
    <source>
        <dbReference type="SAM" id="SignalP"/>
    </source>
</evidence>
<evidence type="ECO:0000313" key="3">
    <source>
        <dbReference type="EMBL" id="KAH7077329.1"/>
    </source>
</evidence>